<accession>A0ABR2WA29</accession>
<evidence type="ECO:0000313" key="12">
    <source>
        <dbReference type="Proteomes" id="UP001479436"/>
    </source>
</evidence>
<evidence type="ECO:0000259" key="9">
    <source>
        <dbReference type="Pfam" id="PF02770"/>
    </source>
</evidence>
<feature type="domain" description="Acyl-CoA dehydrogenase/oxidase C-terminal" evidence="8">
    <location>
        <begin position="250"/>
        <end position="399"/>
    </location>
</feature>
<dbReference type="EMBL" id="JASJQH010006899">
    <property type="protein sequence ID" value="KAK9728369.1"/>
    <property type="molecule type" value="Genomic_DNA"/>
</dbReference>
<dbReference type="Gene3D" id="2.40.110.10">
    <property type="entry name" value="Butyryl-CoA Dehydrogenase, subunit A, domain 2"/>
    <property type="match status" value="1"/>
</dbReference>
<dbReference type="Proteomes" id="UP001479436">
    <property type="component" value="Unassembled WGS sequence"/>
</dbReference>
<keyword evidence="5 7" id="KW-0274">FAD</keyword>
<dbReference type="SUPFAM" id="SSF47203">
    <property type="entry name" value="Acyl-CoA dehydrogenase C-terminal domain-like"/>
    <property type="match status" value="1"/>
</dbReference>
<feature type="domain" description="Acyl-CoA oxidase/dehydrogenase middle" evidence="9">
    <location>
        <begin position="137"/>
        <end position="238"/>
    </location>
</feature>
<sequence length="413" mass="46002">MNITDLSPRVQELAKVLTKFVENDCIPAEKIYEQQLGEGEERWKTIPPVMEELKDKARKLGLWNLFIPKGHKEGPGLTNLEYAYLCEIMGRSAHTAPEACNCAAPDTGNMEVFLKYGNKEQNEKWLKPLLEGKIRSAFAMTEPAVASSDATNIETSIKRQGDHYIVNGRKWWISGAGDPRCKVFLVMGKSDTTQPKHKQQTIIIVPADTPGVTVVRPLTVFGYDHAPHGHCEITFENVKVPKENLILDEGRGFEVVQGRLGPGRLHHCMRAIGFAERALDTILTRAMQRKTFGRYIAEHQTVMHDIATSRIEIEQSRLLVLRAADMIDKIGAKKALKEIAMAKVAVPRTCLRVIDRAIQIHGAAGVGPDTSLADMYANARTLRIADGPDAVHLMQIAKTELQRAPELLKKAHL</sequence>
<dbReference type="Pfam" id="PF02771">
    <property type="entry name" value="Acyl-CoA_dh_N"/>
    <property type="match status" value="1"/>
</dbReference>
<protein>
    <recommendedName>
        <fullName evidence="13">Acyl-CoA dehydrogenase</fullName>
    </recommendedName>
</protein>
<name>A0ABR2WA29_9FUNG</name>
<dbReference type="SUPFAM" id="SSF56645">
    <property type="entry name" value="Acyl-CoA dehydrogenase NM domain-like"/>
    <property type="match status" value="1"/>
</dbReference>
<evidence type="ECO:0000259" key="8">
    <source>
        <dbReference type="Pfam" id="PF00441"/>
    </source>
</evidence>
<dbReference type="Gene3D" id="1.10.540.10">
    <property type="entry name" value="Acyl-CoA dehydrogenase/oxidase, N-terminal domain"/>
    <property type="match status" value="1"/>
</dbReference>
<evidence type="ECO:0000256" key="7">
    <source>
        <dbReference type="RuleBase" id="RU362125"/>
    </source>
</evidence>
<evidence type="ECO:0000256" key="2">
    <source>
        <dbReference type="ARBA" id="ARBA00009347"/>
    </source>
</evidence>
<proteinExistence type="inferred from homology"/>
<dbReference type="InterPro" id="IPR046373">
    <property type="entry name" value="Acyl-CoA_Oxase/DH_mid-dom_sf"/>
</dbReference>
<feature type="domain" description="Acyl-CoA dehydrogenase/oxidase N-terminal" evidence="10">
    <location>
        <begin position="11"/>
        <end position="133"/>
    </location>
</feature>
<evidence type="ECO:0000256" key="1">
    <source>
        <dbReference type="ARBA" id="ARBA00001974"/>
    </source>
</evidence>
<organism evidence="11 12">
    <name type="scientific">Basidiobolus ranarum</name>
    <dbReference type="NCBI Taxonomy" id="34480"/>
    <lineage>
        <taxon>Eukaryota</taxon>
        <taxon>Fungi</taxon>
        <taxon>Fungi incertae sedis</taxon>
        <taxon>Zoopagomycota</taxon>
        <taxon>Entomophthoromycotina</taxon>
        <taxon>Basidiobolomycetes</taxon>
        <taxon>Basidiobolales</taxon>
        <taxon>Basidiobolaceae</taxon>
        <taxon>Basidiobolus</taxon>
    </lineage>
</organism>
<evidence type="ECO:0008006" key="13">
    <source>
        <dbReference type="Google" id="ProtNLM"/>
    </source>
</evidence>
<evidence type="ECO:0000256" key="3">
    <source>
        <dbReference type="ARBA" id="ARBA00011738"/>
    </source>
</evidence>
<reference evidence="11 12" key="1">
    <citation type="submission" date="2023-04" db="EMBL/GenBank/DDBJ databases">
        <title>Genome of Basidiobolus ranarum AG-B5.</title>
        <authorList>
            <person name="Stajich J.E."/>
            <person name="Carter-House D."/>
            <person name="Gryganskyi A."/>
        </authorList>
    </citation>
    <scope>NUCLEOTIDE SEQUENCE [LARGE SCALE GENOMIC DNA]</scope>
    <source>
        <strain evidence="11 12">AG-B5</strain>
    </source>
</reference>
<dbReference type="InterPro" id="IPR013786">
    <property type="entry name" value="AcylCoA_DH/ox_N"/>
</dbReference>
<dbReference type="InterPro" id="IPR036250">
    <property type="entry name" value="AcylCo_DH-like_C"/>
</dbReference>
<dbReference type="Pfam" id="PF00441">
    <property type="entry name" value="Acyl-CoA_dh_1"/>
    <property type="match status" value="1"/>
</dbReference>
<evidence type="ECO:0000256" key="5">
    <source>
        <dbReference type="ARBA" id="ARBA00022827"/>
    </source>
</evidence>
<comment type="similarity">
    <text evidence="2 7">Belongs to the acyl-CoA dehydrogenase family.</text>
</comment>
<gene>
    <name evidence="11" type="ORF">K7432_001157</name>
</gene>
<comment type="caution">
    <text evidence="11">The sequence shown here is derived from an EMBL/GenBank/DDBJ whole genome shotgun (WGS) entry which is preliminary data.</text>
</comment>
<dbReference type="PANTHER" id="PTHR48083">
    <property type="entry name" value="MEDIUM-CHAIN SPECIFIC ACYL-COA DEHYDROGENASE, MITOCHONDRIAL-RELATED"/>
    <property type="match status" value="1"/>
</dbReference>
<keyword evidence="12" id="KW-1185">Reference proteome</keyword>
<dbReference type="Gene3D" id="1.20.140.10">
    <property type="entry name" value="Butyryl-CoA Dehydrogenase, subunit A, domain 3"/>
    <property type="match status" value="1"/>
</dbReference>
<dbReference type="InterPro" id="IPR009100">
    <property type="entry name" value="AcylCoA_DH/oxidase_NM_dom_sf"/>
</dbReference>
<evidence type="ECO:0000313" key="11">
    <source>
        <dbReference type="EMBL" id="KAK9728369.1"/>
    </source>
</evidence>
<evidence type="ECO:0000256" key="4">
    <source>
        <dbReference type="ARBA" id="ARBA00022630"/>
    </source>
</evidence>
<comment type="subunit">
    <text evidence="3">Homodimer.</text>
</comment>
<keyword evidence="6 7" id="KW-0560">Oxidoreductase</keyword>
<comment type="cofactor">
    <cofactor evidence="1 7">
        <name>FAD</name>
        <dbReference type="ChEBI" id="CHEBI:57692"/>
    </cofactor>
</comment>
<dbReference type="InterPro" id="IPR037069">
    <property type="entry name" value="AcylCoA_DH/ox_N_sf"/>
</dbReference>
<dbReference type="InterPro" id="IPR009075">
    <property type="entry name" value="AcylCo_DH/oxidase_C"/>
</dbReference>
<dbReference type="PANTHER" id="PTHR48083:SF13">
    <property type="entry name" value="ACYL-COA DEHYDROGENASE FAMILY MEMBER 11"/>
    <property type="match status" value="1"/>
</dbReference>
<dbReference type="InterPro" id="IPR050741">
    <property type="entry name" value="Acyl-CoA_dehydrogenase"/>
</dbReference>
<evidence type="ECO:0000256" key="6">
    <source>
        <dbReference type="ARBA" id="ARBA00023002"/>
    </source>
</evidence>
<keyword evidence="4 7" id="KW-0285">Flavoprotein</keyword>
<dbReference type="Pfam" id="PF02770">
    <property type="entry name" value="Acyl-CoA_dh_M"/>
    <property type="match status" value="1"/>
</dbReference>
<evidence type="ECO:0000259" key="10">
    <source>
        <dbReference type="Pfam" id="PF02771"/>
    </source>
</evidence>
<dbReference type="InterPro" id="IPR006091">
    <property type="entry name" value="Acyl-CoA_Oxase/DH_mid-dom"/>
</dbReference>